<sequence length="1149" mass="129983">MEGWKPKDLKNKSFSNIQELFDKAIKKVNTFVDFRIELVESTKKREGSGKRTGTELEQEVVKKQKVDVEKETEQETGDLKTMFEPKVEDEVWKMQQMYKGNPQIDLQDQGVIDSRCSRHMTGNMSYLTNFEEIDRGYVAFGGNPKGGKITGRGIKREFSVAELLQQNRVAERKNRTLIEAAKTMLADLKLLTTFWAEAVNTACYVQNRVLVIKPYNKTPYELFLGRKPALSFMRLFGCPVKTLNTIDHLGKFNGKADEGFFIGYSINSKAFKVFNSRTKIVEENLHVQFSENTPNIAGSTKACDDAGKASMEKVPGKDYILLPLWPLNLPLSQSPKSSPDKGDNVNSTNNVNTASDENNTNNVNAVSSTVNAASIEDNAIGAKISIELPDDLNMPELEDVDYSDDDEDVGVEADMNNLDAFMPVSPIPTTRIHKDHLVEQIIGDLNSAPQTRRMTKSLEEHALFSSIQQRTNHEDFQNCLFACFLSQEEPKKVIHALKDLSRIEAMQEELLQFKLQEVWTLVDLPNGKRAIGTKWVYRNKKDERGIVIKNKARLVAQGYTQEEGIDYDEVFAPVARIEAVRLFLAYASFKDFVVYQMDVKSAFLCGKIKEEVYVCQPPRFEDPDFQTNDIIFGSTKKSLCTEFEKMMHKKFQMSAMGELTFFLGLQVKQKEDGILINQDKYMIEILKNFGFTDVKTASTPMETQKPLLKDEDVCACARYQVNPKVSHLHAMKRIFRCGNAKKQTVVTNKAKVETVVANSTTEAKYVAASSCCGQVLWIQNQLLDYGDSNEKKLIQMIKMHTDKNVADLLTKAFVVFGNMKRVGKGFSRAVTPLFPSLVVQAQEEMVKCFPTEPVADEAVYEERDDNLERATTTAASLDAEQVLWELVQVVVPVHKDTIFGDAKVTRLRTASKQIKLKGIDGICTNCLIEFLTIRDKQKTTQAKEIANLKKRVKKLEKKKKSRTHGLKRLYKVGLSARIVSSDDEAKNVYNEDMFDTCVFNNEEVFTRQDMAEKEISTTDPFTTAANVEVSTTSPTAATITTVELTLASNTGRIEECKTQEKKGCYARAKKEKKEVNAALIAQWNDIQDKVKTDYELAQRLQAEEQESDNLKEKSNYFNNSLIKGGCTSQLRDQKERRHKPPSKLKKKVS</sequence>
<evidence type="ECO:0000259" key="12">
    <source>
        <dbReference type="Pfam" id="PF07727"/>
    </source>
</evidence>
<keyword evidence="2" id="KW-0479">Metal-binding</keyword>
<keyword evidence="1" id="KW-0540">Nuclease</keyword>
<feature type="compositionally biased region" description="Basic residues" evidence="11">
    <location>
        <begin position="1136"/>
        <end position="1149"/>
    </location>
</feature>
<feature type="region of interest" description="Disordered" evidence="11">
    <location>
        <begin position="332"/>
        <end position="363"/>
    </location>
</feature>
<feature type="compositionally biased region" description="Low complexity" evidence="11">
    <location>
        <begin position="344"/>
        <end position="363"/>
    </location>
</feature>
<feature type="domain" description="Reverse transcriptase Ty1/copia-type" evidence="12">
    <location>
        <begin position="517"/>
        <end position="621"/>
    </location>
</feature>
<evidence type="ECO:0000256" key="8">
    <source>
        <dbReference type="ARBA" id="ARBA00022932"/>
    </source>
</evidence>
<evidence type="ECO:0000256" key="11">
    <source>
        <dbReference type="SAM" id="MobiDB-lite"/>
    </source>
</evidence>
<dbReference type="Proteomes" id="UP001151760">
    <property type="component" value="Unassembled WGS sequence"/>
</dbReference>
<dbReference type="GO" id="GO:0003964">
    <property type="term" value="F:RNA-directed DNA polymerase activity"/>
    <property type="evidence" value="ECO:0007669"/>
    <property type="project" value="UniProtKB-KW"/>
</dbReference>
<dbReference type="Gene3D" id="3.30.420.10">
    <property type="entry name" value="Ribonuclease H-like superfamily/Ribonuclease H"/>
    <property type="match status" value="1"/>
</dbReference>
<keyword evidence="6" id="KW-0229">DNA integration</keyword>
<feature type="compositionally biased region" description="Polar residues" evidence="11">
    <location>
        <begin position="1115"/>
        <end position="1130"/>
    </location>
</feature>
<reference evidence="14" key="2">
    <citation type="submission" date="2022-01" db="EMBL/GenBank/DDBJ databases">
        <authorList>
            <person name="Yamashiro T."/>
            <person name="Shiraishi A."/>
            <person name="Satake H."/>
            <person name="Nakayama K."/>
        </authorList>
    </citation>
    <scope>NUCLEOTIDE SEQUENCE</scope>
</reference>
<organism evidence="14 15">
    <name type="scientific">Tanacetum coccineum</name>
    <dbReference type="NCBI Taxonomy" id="301880"/>
    <lineage>
        <taxon>Eukaryota</taxon>
        <taxon>Viridiplantae</taxon>
        <taxon>Streptophyta</taxon>
        <taxon>Embryophyta</taxon>
        <taxon>Tracheophyta</taxon>
        <taxon>Spermatophyta</taxon>
        <taxon>Magnoliopsida</taxon>
        <taxon>eudicotyledons</taxon>
        <taxon>Gunneridae</taxon>
        <taxon>Pentapetalae</taxon>
        <taxon>asterids</taxon>
        <taxon>campanulids</taxon>
        <taxon>Asterales</taxon>
        <taxon>Asteraceae</taxon>
        <taxon>Asteroideae</taxon>
        <taxon>Anthemideae</taxon>
        <taxon>Anthemidinae</taxon>
        <taxon>Tanacetum</taxon>
    </lineage>
</organism>
<evidence type="ECO:0000256" key="6">
    <source>
        <dbReference type="ARBA" id="ARBA00022908"/>
    </source>
</evidence>
<accession>A0ABQ5B2F5</accession>
<dbReference type="Pfam" id="PF07727">
    <property type="entry name" value="RVT_2"/>
    <property type="match status" value="2"/>
</dbReference>
<keyword evidence="7 14" id="KW-0695">RNA-directed DNA polymerase</keyword>
<keyword evidence="8" id="KW-0239">DNA-directed DNA polymerase</keyword>
<evidence type="ECO:0000256" key="5">
    <source>
        <dbReference type="ARBA" id="ARBA00022842"/>
    </source>
</evidence>
<evidence type="ECO:0000256" key="1">
    <source>
        <dbReference type="ARBA" id="ARBA00022722"/>
    </source>
</evidence>
<evidence type="ECO:0000259" key="13">
    <source>
        <dbReference type="Pfam" id="PF25597"/>
    </source>
</evidence>
<evidence type="ECO:0000256" key="7">
    <source>
        <dbReference type="ARBA" id="ARBA00022918"/>
    </source>
</evidence>
<evidence type="ECO:0000256" key="9">
    <source>
        <dbReference type="ARBA" id="ARBA00023172"/>
    </source>
</evidence>
<keyword evidence="10" id="KW-0511">Multifunctional enzyme</keyword>
<dbReference type="SUPFAM" id="SSF53098">
    <property type="entry name" value="Ribonuclease H-like"/>
    <property type="match status" value="1"/>
</dbReference>
<keyword evidence="4" id="KW-0378">Hydrolase</keyword>
<dbReference type="PANTHER" id="PTHR42648">
    <property type="entry name" value="TRANSPOSASE, PUTATIVE-RELATED"/>
    <property type="match status" value="1"/>
</dbReference>
<keyword evidence="15" id="KW-1185">Reference proteome</keyword>
<dbReference type="InterPro" id="IPR057670">
    <property type="entry name" value="SH3_retrovirus"/>
</dbReference>
<keyword evidence="9" id="KW-0233">DNA recombination</keyword>
<dbReference type="PANTHER" id="PTHR42648:SF11">
    <property type="entry name" value="TRANSPOSON TY4-P GAG-POL POLYPROTEIN"/>
    <property type="match status" value="1"/>
</dbReference>
<feature type="domain" description="Reverse transcriptase Ty1/copia-type" evidence="12">
    <location>
        <begin position="628"/>
        <end position="702"/>
    </location>
</feature>
<proteinExistence type="predicted"/>
<keyword evidence="3" id="KW-0255">Endonuclease</keyword>
<comment type="caution">
    <text evidence="14">The sequence shown here is derived from an EMBL/GenBank/DDBJ whole genome shotgun (WGS) entry which is preliminary data.</text>
</comment>
<evidence type="ECO:0000256" key="10">
    <source>
        <dbReference type="ARBA" id="ARBA00023268"/>
    </source>
</evidence>
<gene>
    <name evidence="14" type="ORF">Tco_0843543</name>
</gene>
<name>A0ABQ5B2F5_9ASTR</name>
<dbReference type="InterPro" id="IPR012337">
    <property type="entry name" value="RNaseH-like_sf"/>
</dbReference>
<feature type="region of interest" description="Disordered" evidence="11">
    <location>
        <begin position="1104"/>
        <end position="1149"/>
    </location>
</feature>
<dbReference type="InterPro" id="IPR036397">
    <property type="entry name" value="RNaseH_sf"/>
</dbReference>
<dbReference type="Pfam" id="PF25597">
    <property type="entry name" value="SH3_retrovirus"/>
    <property type="match status" value="1"/>
</dbReference>
<evidence type="ECO:0000256" key="2">
    <source>
        <dbReference type="ARBA" id="ARBA00022723"/>
    </source>
</evidence>
<evidence type="ECO:0000313" key="14">
    <source>
        <dbReference type="EMBL" id="GJT09081.1"/>
    </source>
</evidence>
<protein>
    <submittedName>
        <fullName evidence="14">Reverse transcriptase, RNA-dependent DNA polymerase</fullName>
    </submittedName>
</protein>
<dbReference type="InterPro" id="IPR039537">
    <property type="entry name" value="Retrotran_Ty1/copia-like"/>
</dbReference>
<keyword evidence="8" id="KW-0808">Transferase</keyword>
<dbReference type="EMBL" id="BQNB010012880">
    <property type="protein sequence ID" value="GJT09081.1"/>
    <property type="molecule type" value="Genomic_DNA"/>
</dbReference>
<evidence type="ECO:0000256" key="4">
    <source>
        <dbReference type="ARBA" id="ARBA00022801"/>
    </source>
</evidence>
<reference evidence="14" key="1">
    <citation type="journal article" date="2022" name="Int. J. Mol. Sci.">
        <title>Draft Genome of Tanacetum Coccineum: Genomic Comparison of Closely Related Tanacetum-Family Plants.</title>
        <authorList>
            <person name="Yamashiro T."/>
            <person name="Shiraishi A."/>
            <person name="Nakayama K."/>
            <person name="Satake H."/>
        </authorList>
    </citation>
    <scope>NUCLEOTIDE SEQUENCE</scope>
</reference>
<keyword evidence="5" id="KW-0460">Magnesium</keyword>
<feature type="domain" description="Retroviral polymerase SH3-like" evidence="13">
    <location>
        <begin position="247"/>
        <end position="293"/>
    </location>
</feature>
<dbReference type="InterPro" id="IPR013103">
    <property type="entry name" value="RVT_2"/>
</dbReference>
<evidence type="ECO:0000313" key="15">
    <source>
        <dbReference type="Proteomes" id="UP001151760"/>
    </source>
</evidence>
<keyword evidence="8" id="KW-0548">Nucleotidyltransferase</keyword>
<evidence type="ECO:0000256" key="3">
    <source>
        <dbReference type="ARBA" id="ARBA00022759"/>
    </source>
</evidence>